<feature type="domain" description="LysM" evidence="1">
    <location>
        <begin position="104"/>
        <end position="147"/>
    </location>
</feature>
<evidence type="ECO:0000313" key="3">
    <source>
        <dbReference type="Proteomes" id="UP000192472"/>
    </source>
</evidence>
<evidence type="ECO:0000259" key="1">
    <source>
        <dbReference type="PROSITE" id="PS51782"/>
    </source>
</evidence>
<dbReference type="EMBL" id="FWYF01000005">
    <property type="protein sequence ID" value="SMD38807.1"/>
    <property type="molecule type" value="Genomic_DNA"/>
</dbReference>
<dbReference type="SMART" id="SM00257">
    <property type="entry name" value="LysM"/>
    <property type="match status" value="3"/>
</dbReference>
<dbReference type="InterPro" id="IPR036779">
    <property type="entry name" value="LysM_dom_sf"/>
</dbReference>
<dbReference type="STRING" id="692418.SAMN04488029_3888"/>
<name>A0A1W2GQ84_REIFA</name>
<dbReference type="Pfam" id="PF01476">
    <property type="entry name" value="LysM"/>
    <property type="match status" value="3"/>
</dbReference>
<reference evidence="2 3" key="1">
    <citation type="submission" date="2017-04" db="EMBL/GenBank/DDBJ databases">
        <authorList>
            <person name="Afonso C.L."/>
            <person name="Miller P.J."/>
            <person name="Scott M.A."/>
            <person name="Spackman E."/>
            <person name="Goraichik I."/>
            <person name="Dimitrov K.M."/>
            <person name="Suarez D.L."/>
            <person name="Swayne D.E."/>
        </authorList>
    </citation>
    <scope>NUCLEOTIDE SEQUENCE [LARGE SCALE GENOMIC DNA]</scope>
    <source>
        <strain evidence="2 3">DSM 26133</strain>
    </source>
</reference>
<dbReference type="OrthoDB" id="2149800at2"/>
<dbReference type="PANTHER" id="PTHR33734">
    <property type="entry name" value="LYSM DOMAIN-CONTAINING GPI-ANCHORED PROTEIN 2"/>
    <property type="match status" value="1"/>
</dbReference>
<dbReference type="SUPFAM" id="SSF54106">
    <property type="entry name" value="LysM domain"/>
    <property type="match status" value="3"/>
</dbReference>
<dbReference type="PANTHER" id="PTHR33734:SF22">
    <property type="entry name" value="MEMBRANE-BOUND LYTIC MUREIN TRANSGLYCOSYLASE D"/>
    <property type="match status" value="1"/>
</dbReference>
<dbReference type="AlphaFoldDB" id="A0A1W2GQ84"/>
<evidence type="ECO:0000313" key="2">
    <source>
        <dbReference type="EMBL" id="SMD38807.1"/>
    </source>
</evidence>
<feature type="domain" description="LysM" evidence="1">
    <location>
        <begin position="164"/>
        <end position="207"/>
    </location>
</feature>
<accession>A0A1W2GQ84</accession>
<keyword evidence="3" id="KW-1185">Reference proteome</keyword>
<dbReference type="InterPro" id="IPR018392">
    <property type="entry name" value="LysM"/>
</dbReference>
<organism evidence="2 3">
    <name type="scientific">Reichenbachiella faecimaris</name>
    <dbReference type="NCBI Taxonomy" id="692418"/>
    <lineage>
        <taxon>Bacteria</taxon>
        <taxon>Pseudomonadati</taxon>
        <taxon>Bacteroidota</taxon>
        <taxon>Cytophagia</taxon>
        <taxon>Cytophagales</taxon>
        <taxon>Reichenbachiellaceae</taxon>
        <taxon>Reichenbachiella</taxon>
    </lineage>
</organism>
<sequence>MIYRLLFFFAFMGMAQFGYTNNPMDSLRVEKIKGKKYIIHRAEPKETLYSITKRYGVTLEDLYELNPSLKASGLKMYDTIQVPLLKKNKRQNLEIEIQTSESNDFHIVEAGETLFAISRMYNLSVDSLAVINQLENANLSVGDTLYTQPLSKPKPAPTLDPERNYHIVQPSETLFGISRLYQVEIEDIQQWNNLPDYTLSIGQKLMVSSLPNTETKDTVSLTPIAKKEVDSSYVKPQELALDTLYVKTDNSQFKTKTKEVEGKKQTVEEGFAMKIEDTDYTQKYLALHRSAPLGSSIQVKNQMTNQMIEARVVGKLPESAMNRTLLLRLSSAAYKAMGAIDLKTPITVSYSQDEE</sequence>
<feature type="domain" description="LysM" evidence="1">
    <location>
        <begin position="38"/>
        <end position="82"/>
    </location>
</feature>
<dbReference type="GO" id="GO:0008932">
    <property type="term" value="F:lytic endotransglycosylase activity"/>
    <property type="evidence" value="ECO:0007669"/>
    <property type="project" value="TreeGrafter"/>
</dbReference>
<dbReference type="Gene3D" id="3.10.350.10">
    <property type="entry name" value="LysM domain"/>
    <property type="match status" value="3"/>
</dbReference>
<dbReference type="PROSITE" id="PS51782">
    <property type="entry name" value="LYSM"/>
    <property type="match status" value="3"/>
</dbReference>
<proteinExistence type="predicted"/>
<dbReference type="Proteomes" id="UP000192472">
    <property type="component" value="Unassembled WGS sequence"/>
</dbReference>
<protein>
    <submittedName>
        <fullName evidence="2">LysM repeat-containing protein</fullName>
    </submittedName>
</protein>
<gene>
    <name evidence="2" type="ORF">SAMN04488029_3888</name>
</gene>
<dbReference type="RefSeq" id="WP_084374511.1">
    <property type="nucleotide sequence ID" value="NZ_FWYF01000005.1"/>
</dbReference>
<dbReference type="CDD" id="cd00118">
    <property type="entry name" value="LysM"/>
    <property type="match status" value="3"/>
</dbReference>